<accession>A0A286HMK0</accession>
<evidence type="ECO:0000256" key="1">
    <source>
        <dbReference type="SAM" id="MobiDB-lite"/>
    </source>
</evidence>
<feature type="region of interest" description="Disordered" evidence="1">
    <location>
        <begin position="1"/>
        <end position="24"/>
    </location>
</feature>
<proteinExistence type="predicted"/>
<dbReference type="OrthoDB" id="9809646at2"/>
<evidence type="ECO:0000256" key="2">
    <source>
        <dbReference type="SAM" id="Phobius"/>
    </source>
</evidence>
<gene>
    <name evidence="3" type="ORF">SAMN05877838_0252</name>
</gene>
<keyword evidence="2" id="KW-1133">Transmembrane helix</keyword>
<evidence type="ECO:0000313" key="3">
    <source>
        <dbReference type="EMBL" id="SOE08529.1"/>
    </source>
</evidence>
<keyword evidence="4" id="KW-1185">Reference proteome</keyword>
<organism evidence="3 4">
    <name type="scientific">Hoeflea halophila</name>
    <dbReference type="NCBI Taxonomy" id="714899"/>
    <lineage>
        <taxon>Bacteria</taxon>
        <taxon>Pseudomonadati</taxon>
        <taxon>Pseudomonadota</taxon>
        <taxon>Alphaproteobacteria</taxon>
        <taxon>Hyphomicrobiales</taxon>
        <taxon>Rhizobiaceae</taxon>
        <taxon>Hoeflea</taxon>
    </lineage>
</organism>
<evidence type="ECO:0000313" key="4">
    <source>
        <dbReference type="Proteomes" id="UP000219465"/>
    </source>
</evidence>
<name>A0A286HMK0_9HYPH</name>
<dbReference type="Proteomes" id="UP000219465">
    <property type="component" value="Unassembled WGS sequence"/>
</dbReference>
<keyword evidence="2" id="KW-0472">Membrane</keyword>
<sequence>MQDYPPLAGNGSQDRRDNGLEPHHPHDTGFTLWIAAASVVISLGVLLIFTQGHLKNGGAPFVITPPAQISSYPATDR</sequence>
<reference evidence="4" key="1">
    <citation type="submission" date="2017-08" db="EMBL/GenBank/DDBJ databases">
        <authorList>
            <person name="Varghese N."/>
            <person name="Submissions S."/>
        </authorList>
    </citation>
    <scope>NUCLEOTIDE SEQUENCE [LARGE SCALE GENOMIC DNA]</scope>
    <source>
        <strain evidence="4">KCTC 23107</strain>
    </source>
</reference>
<dbReference type="AlphaFoldDB" id="A0A286HMK0"/>
<feature type="transmembrane region" description="Helical" evidence="2">
    <location>
        <begin position="30"/>
        <end position="49"/>
    </location>
</feature>
<protein>
    <submittedName>
        <fullName evidence="3">Uncharacterized protein</fullName>
    </submittedName>
</protein>
<feature type="compositionally biased region" description="Basic and acidic residues" evidence="1">
    <location>
        <begin position="13"/>
        <end position="24"/>
    </location>
</feature>
<dbReference type="EMBL" id="OCPC01000001">
    <property type="protein sequence ID" value="SOE08529.1"/>
    <property type="molecule type" value="Genomic_DNA"/>
</dbReference>
<dbReference type="RefSeq" id="WP_097104257.1">
    <property type="nucleotide sequence ID" value="NZ_OCPC01000001.1"/>
</dbReference>
<keyword evidence="2" id="KW-0812">Transmembrane</keyword>